<dbReference type="InterPro" id="IPR001261">
    <property type="entry name" value="ArgE/DapE_CS"/>
</dbReference>
<feature type="active site" description="Proton acceptor" evidence="5">
    <location>
        <position position="147"/>
    </location>
</feature>
<evidence type="ECO:0000256" key="2">
    <source>
        <dbReference type="ARBA" id="ARBA00022723"/>
    </source>
</evidence>
<dbReference type="PANTHER" id="PTHR43808">
    <property type="entry name" value="ACETYLORNITHINE DEACETYLASE"/>
    <property type="match status" value="1"/>
</dbReference>
<keyword evidence="8" id="KW-1185">Reference proteome</keyword>
<gene>
    <name evidence="7" type="ORF">SAMN04488105_106293</name>
</gene>
<keyword evidence="2" id="KW-0479">Metal-binding</keyword>
<dbReference type="OrthoDB" id="9776600at2"/>
<dbReference type="Gene3D" id="3.30.70.360">
    <property type="match status" value="1"/>
</dbReference>
<name>A0A1G7F692_9RHOB</name>
<dbReference type="Pfam" id="PF01546">
    <property type="entry name" value="Peptidase_M20"/>
    <property type="match status" value="1"/>
</dbReference>
<feature type="active site" evidence="5">
    <location>
        <position position="86"/>
    </location>
</feature>
<dbReference type="GO" id="GO:0046872">
    <property type="term" value="F:metal ion binding"/>
    <property type="evidence" value="ECO:0007669"/>
    <property type="project" value="UniProtKB-KW"/>
</dbReference>
<evidence type="ECO:0000256" key="3">
    <source>
        <dbReference type="ARBA" id="ARBA00022801"/>
    </source>
</evidence>
<proteinExistence type="predicted"/>
<dbReference type="InterPro" id="IPR050072">
    <property type="entry name" value="Peptidase_M20A"/>
</dbReference>
<dbReference type="AlphaFoldDB" id="A0A1G7F692"/>
<keyword evidence="4" id="KW-0862">Zinc</keyword>
<dbReference type="RefSeq" id="WP_089959083.1">
    <property type="nucleotide sequence ID" value="NZ_FNAV01000006.1"/>
</dbReference>
<organism evidence="7 8">
    <name type="scientific">Salipiger thiooxidans</name>
    <dbReference type="NCBI Taxonomy" id="282683"/>
    <lineage>
        <taxon>Bacteria</taxon>
        <taxon>Pseudomonadati</taxon>
        <taxon>Pseudomonadota</taxon>
        <taxon>Alphaproteobacteria</taxon>
        <taxon>Rhodobacterales</taxon>
        <taxon>Roseobacteraceae</taxon>
        <taxon>Salipiger</taxon>
    </lineage>
</organism>
<comment type="cofactor">
    <cofactor evidence="1">
        <name>Zn(2+)</name>
        <dbReference type="ChEBI" id="CHEBI:29105"/>
    </cofactor>
</comment>
<dbReference type="Pfam" id="PF07687">
    <property type="entry name" value="M20_dimer"/>
    <property type="match status" value="1"/>
</dbReference>
<evidence type="ECO:0000259" key="6">
    <source>
        <dbReference type="Pfam" id="PF07687"/>
    </source>
</evidence>
<sequence>MTDFASLPFDADEMLAGLARWVACESPTHDAAAVNRMMDLAAFDLARLGAEVQRVPGQMGLSDSLIATLPHPRPELPGILVLGHMDTVHPVGTLEVLPVRREGDICYGPGINDMKGGNYLALEAIGQLQRAGIETPLPVTVMFTGDEEIGSPSSARLIEDVARRHACVLVPEPARADGSVVHGRHAILRFALQASGRPSHAGNIPEKGASAIALMARKLLEIEALSCDAFTCSVGIIRGGQWSNCVPSACEAEMILQLKDPAAREDALARLQALTVPEGDVTFAITPGVARPAWQPGSGCKALLDRAEGLARDLGFHLPSIVSGGGSDGNFTGALGVPTLDGLGVRGQMHHTLQEHIWVDSLAERGRLFAGLLATIDGPPA</sequence>
<dbReference type="GO" id="GO:0004180">
    <property type="term" value="F:carboxypeptidase activity"/>
    <property type="evidence" value="ECO:0007669"/>
    <property type="project" value="UniProtKB-KW"/>
</dbReference>
<dbReference type="InterPro" id="IPR017150">
    <property type="entry name" value="Pept_M20_glutamate_carboxypep"/>
</dbReference>
<protein>
    <submittedName>
        <fullName evidence="7">Glutamate carboxypeptidase</fullName>
    </submittedName>
</protein>
<keyword evidence="7" id="KW-0645">Protease</keyword>
<evidence type="ECO:0000313" key="8">
    <source>
        <dbReference type="Proteomes" id="UP000198994"/>
    </source>
</evidence>
<evidence type="ECO:0000256" key="4">
    <source>
        <dbReference type="ARBA" id="ARBA00022833"/>
    </source>
</evidence>
<dbReference type="PANTHER" id="PTHR43808:SF9">
    <property type="entry name" value="BLL0789 PROTEIN"/>
    <property type="match status" value="1"/>
</dbReference>
<dbReference type="CDD" id="cd03885">
    <property type="entry name" value="M20_CPDG2"/>
    <property type="match status" value="1"/>
</dbReference>
<dbReference type="Gene3D" id="3.40.630.10">
    <property type="entry name" value="Zn peptidases"/>
    <property type="match status" value="1"/>
</dbReference>
<evidence type="ECO:0000313" key="7">
    <source>
        <dbReference type="EMBL" id="SDE71409.1"/>
    </source>
</evidence>
<dbReference type="SUPFAM" id="SSF55031">
    <property type="entry name" value="Bacterial exopeptidase dimerisation domain"/>
    <property type="match status" value="1"/>
</dbReference>
<dbReference type="PIRSF" id="PIRSF037238">
    <property type="entry name" value="Carboxypeptidase_G2"/>
    <property type="match status" value="1"/>
</dbReference>
<keyword evidence="7" id="KW-0121">Carboxypeptidase</keyword>
<dbReference type="Proteomes" id="UP000198994">
    <property type="component" value="Unassembled WGS sequence"/>
</dbReference>
<dbReference type="InterPro" id="IPR011650">
    <property type="entry name" value="Peptidase_M20_dimer"/>
</dbReference>
<accession>A0A1G7F692</accession>
<dbReference type="NCBIfam" id="NF005678">
    <property type="entry name" value="PRK07473.1"/>
    <property type="match status" value="1"/>
</dbReference>
<dbReference type="STRING" id="282683.SAMN04488105_106293"/>
<evidence type="ECO:0000256" key="5">
    <source>
        <dbReference type="PIRSR" id="PIRSR037238-1"/>
    </source>
</evidence>
<dbReference type="InterPro" id="IPR002933">
    <property type="entry name" value="Peptidase_M20"/>
</dbReference>
<dbReference type="EMBL" id="FNAV01000006">
    <property type="protein sequence ID" value="SDE71409.1"/>
    <property type="molecule type" value="Genomic_DNA"/>
</dbReference>
<evidence type="ECO:0000256" key="1">
    <source>
        <dbReference type="ARBA" id="ARBA00001947"/>
    </source>
</evidence>
<dbReference type="SUPFAM" id="SSF53187">
    <property type="entry name" value="Zn-dependent exopeptidases"/>
    <property type="match status" value="1"/>
</dbReference>
<dbReference type="PROSITE" id="PS00758">
    <property type="entry name" value="ARGE_DAPE_CPG2_1"/>
    <property type="match status" value="1"/>
</dbReference>
<dbReference type="InterPro" id="IPR036264">
    <property type="entry name" value="Bact_exopeptidase_dim_dom"/>
</dbReference>
<feature type="domain" description="Peptidase M20 dimerisation" evidence="6">
    <location>
        <begin position="184"/>
        <end position="274"/>
    </location>
</feature>
<reference evidence="8" key="1">
    <citation type="submission" date="2016-10" db="EMBL/GenBank/DDBJ databases">
        <authorList>
            <person name="Varghese N."/>
            <person name="Submissions S."/>
        </authorList>
    </citation>
    <scope>NUCLEOTIDE SEQUENCE [LARGE SCALE GENOMIC DNA]</scope>
    <source>
        <strain evidence="8">DSM 10146</strain>
    </source>
</reference>
<keyword evidence="3" id="KW-0378">Hydrolase</keyword>